<keyword evidence="2" id="KW-1185">Reference proteome</keyword>
<dbReference type="RefSeq" id="WP_177180688.1">
    <property type="nucleotide sequence ID" value="NZ_FOHN01000009.1"/>
</dbReference>
<dbReference type="Proteomes" id="UP000199800">
    <property type="component" value="Unassembled WGS sequence"/>
</dbReference>
<dbReference type="GO" id="GO:0005198">
    <property type="term" value="F:structural molecule activity"/>
    <property type="evidence" value="ECO:0007669"/>
    <property type="project" value="InterPro"/>
</dbReference>
<dbReference type="STRING" id="29364.SAMN04487772_10981"/>
<protein>
    <submittedName>
        <fullName evidence="1">Virus tail tube protein gp19</fullName>
    </submittedName>
</protein>
<proteinExistence type="predicted"/>
<evidence type="ECO:0000313" key="1">
    <source>
        <dbReference type="EMBL" id="SET16106.1"/>
    </source>
</evidence>
<name>A0A1I0C9K2_9FIRM</name>
<organism evidence="1 2">
    <name type="scientific">[Clostridium] polysaccharolyticum</name>
    <dbReference type="NCBI Taxonomy" id="29364"/>
    <lineage>
        <taxon>Bacteria</taxon>
        <taxon>Bacillati</taxon>
        <taxon>Bacillota</taxon>
        <taxon>Clostridia</taxon>
        <taxon>Lachnospirales</taxon>
        <taxon>Lachnospiraceae</taxon>
    </lineage>
</organism>
<reference evidence="1 2" key="1">
    <citation type="submission" date="2016-10" db="EMBL/GenBank/DDBJ databases">
        <authorList>
            <person name="de Groot N.N."/>
        </authorList>
    </citation>
    <scope>NUCLEOTIDE SEQUENCE [LARGE SCALE GENOMIC DNA]</scope>
    <source>
        <strain evidence="1 2">DSM 1801</strain>
    </source>
</reference>
<dbReference type="EMBL" id="FOHN01000009">
    <property type="protein sequence ID" value="SET16106.1"/>
    <property type="molecule type" value="Genomic_DNA"/>
</dbReference>
<dbReference type="Pfam" id="PF06841">
    <property type="entry name" value="Phage_T4_gp19"/>
    <property type="match status" value="1"/>
</dbReference>
<evidence type="ECO:0000313" key="2">
    <source>
        <dbReference type="Proteomes" id="UP000199800"/>
    </source>
</evidence>
<dbReference type="InterPro" id="IPR010667">
    <property type="entry name" value="Phage_T4_Gp19"/>
</dbReference>
<accession>A0A1I0C9K2</accession>
<dbReference type="AlphaFoldDB" id="A0A1I0C9K2"/>
<gene>
    <name evidence="1" type="ORF">SAMN04487772_10981</name>
</gene>
<sequence length="152" mass="16938">MDPISNNPADKKEYGVDYNYCVSFENGSVTIGFAKISNMQSKIEYDVIHEGGNPVPVLLPKPAQNPETITFEKGMLLSNSAQFWDRLRPGMMVTGVEITVKHNGKVVRSLAFEQGIVLEKAYPVLDATSSKIFIEQLQIAHSGLKEEFKPYD</sequence>